<gene>
    <name evidence="1" type="ORF">ACFSGJ_13585</name>
</gene>
<dbReference type="EMBL" id="JBHUGH010000010">
    <property type="protein sequence ID" value="MFD1913244.1"/>
    <property type="molecule type" value="Genomic_DNA"/>
</dbReference>
<dbReference type="InterPro" id="IPR010593">
    <property type="entry name" value="DUF1159"/>
</dbReference>
<name>A0ABW4S6N9_9RHOB</name>
<evidence type="ECO:0000313" key="2">
    <source>
        <dbReference type="Proteomes" id="UP001597353"/>
    </source>
</evidence>
<dbReference type="PIRSF" id="PIRSF032064">
    <property type="entry name" value="UCP032064"/>
    <property type="match status" value="1"/>
</dbReference>
<sequence>MTNSQGKAQDRVRRRMRGFEAAGNLLRDRIRGAGEKRGFAVSRMLTHWPEVVGTDIAGACRPVRIAYGREGMGATLTLLVQGAMAPVIQMQLPQIRDKVNACYGYNAIARITVTQTAAEGFAGGFTERQAGFTPAPPQPGPNPEITARAGAAVADVRDNSLREALEALGRNILSGPKRQKGN</sequence>
<organism evidence="1 2">
    <name type="scientific">Halodurantibacterium flavum</name>
    <dbReference type="NCBI Taxonomy" id="1382802"/>
    <lineage>
        <taxon>Bacteria</taxon>
        <taxon>Pseudomonadati</taxon>
        <taxon>Pseudomonadota</taxon>
        <taxon>Alphaproteobacteria</taxon>
        <taxon>Rhodobacterales</taxon>
        <taxon>Paracoccaceae</taxon>
        <taxon>Halodurantibacterium</taxon>
    </lineage>
</organism>
<dbReference type="RefSeq" id="WP_390262801.1">
    <property type="nucleotide sequence ID" value="NZ_JBHUGH010000010.1"/>
</dbReference>
<dbReference type="Pfam" id="PF05258">
    <property type="entry name" value="DciA"/>
    <property type="match status" value="1"/>
</dbReference>
<comment type="caution">
    <text evidence="1">The sequence shown here is derived from an EMBL/GenBank/DDBJ whole genome shotgun (WGS) entry which is preliminary data.</text>
</comment>
<evidence type="ECO:0000313" key="1">
    <source>
        <dbReference type="EMBL" id="MFD1913244.1"/>
    </source>
</evidence>
<proteinExistence type="predicted"/>
<keyword evidence="2" id="KW-1185">Reference proteome</keyword>
<dbReference type="InterPro" id="IPR007922">
    <property type="entry name" value="DciA-like"/>
</dbReference>
<reference evidence="2" key="1">
    <citation type="journal article" date="2019" name="Int. J. Syst. Evol. Microbiol.">
        <title>The Global Catalogue of Microorganisms (GCM) 10K type strain sequencing project: providing services to taxonomists for standard genome sequencing and annotation.</title>
        <authorList>
            <consortium name="The Broad Institute Genomics Platform"/>
            <consortium name="The Broad Institute Genome Sequencing Center for Infectious Disease"/>
            <person name="Wu L."/>
            <person name="Ma J."/>
        </authorList>
    </citation>
    <scope>NUCLEOTIDE SEQUENCE [LARGE SCALE GENOMIC DNA]</scope>
    <source>
        <strain evidence="2">CGMCC 4.7242</strain>
    </source>
</reference>
<dbReference type="Proteomes" id="UP001597353">
    <property type="component" value="Unassembled WGS sequence"/>
</dbReference>
<protein>
    <submittedName>
        <fullName evidence="1">DUF721 domain-containing protein</fullName>
    </submittedName>
</protein>
<accession>A0ABW4S6N9</accession>